<dbReference type="AlphaFoldDB" id="Q4FRJ2"/>
<organism evidence="2 3">
    <name type="scientific">Psychrobacter arcticus (strain DSM 17307 / VKM B-2377 / 273-4)</name>
    <dbReference type="NCBI Taxonomy" id="259536"/>
    <lineage>
        <taxon>Bacteria</taxon>
        <taxon>Pseudomonadati</taxon>
        <taxon>Pseudomonadota</taxon>
        <taxon>Gammaproteobacteria</taxon>
        <taxon>Moraxellales</taxon>
        <taxon>Moraxellaceae</taxon>
        <taxon>Psychrobacter</taxon>
    </lineage>
</organism>
<dbReference type="EMBL" id="CP000082">
    <property type="protein sequence ID" value="AAZ19366.1"/>
    <property type="molecule type" value="Genomic_DNA"/>
</dbReference>
<dbReference type="InterPro" id="IPR002575">
    <property type="entry name" value="Aminoglycoside_PTrfase"/>
</dbReference>
<protein>
    <recommendedName>
        <fullName evidence="1">Aminoglycoside phosphotransferase domain-containing protein</fullName>
    </recommendedName>
</protein>
<keyword evidence="3" id="KW-1185">Reference proteome</keyword>
<dbReference type="Gene3D" id="3.30.200.20">
    <property type="entry name" value="Phosphorylase Kinase, domain 1"/>
    <property type="match status" value="1"/>
</dbReference>
<dbReference type="SUPFAM" id="SSF56112">
    <property type="entry name" value="Protein kinase-like (PK-like)"/>
    <property type="match status" value="1"/>
</dbReference>
<reference evidence="2 3" key="1">
    <citation type="journal article" date="2010" name="Appl. Environ. Microbiol.">
        <title>The genome sequence of Psychrobacter arcticus 273-4, a psychroactive Siberian permafrost bacterium, reveals mechanisms for adaptation to low-temperature growth.</title>
        <authorList>
            <person name="Ayala-del-Rio H.L."/>
            <person name="Chain P.S."/>
            <person name="Grzymski J.J."/>
            <person name="Ponder M.A."/>
            <person name="Ivanova N."/>
            <person name="Bergholz P.W."/>
            <person name="Di Bartolo G."/>
            <person name="Hauser L."/>
            <person name="Land M."/>
            <person name="Bakermans C."/>
            <person name="Rodrigues D."/>
            <person name="Klappenbach J."/>
            <person name="Zarka D."/>
            <person name="Larimer F."/>
            <person name="Richardson P."/>
            <person name="Murray A."/>
            <person name="Thomashow M."/>
            <person name="Tiedje J.M."/>
        </authorList>
    </citation>
    <scope>NUCLEOTIDE SEQUENCE [LARGE SCALE GENOMIC DNA]</scope>
    <source>
        <strain evidence="3">DSM 17307 / VKM B-2377 / 273-4</strain>
    </source>
</reference>
<accession>Q4FRJ2</accession>
<name>Q4FRJ2_PSYA2</name>
<proteinExistence type="predicted"/>
<dbReference type="Proteomes" id="UP000000546">
    <property type="component" value="Chromosome"/>
</dbReference>
<evidence type="ECO:0000313" key="3">
    <source>
        <dbReference type="Proteomes" id="UP000000546"/>
    </source>
</evidence>
<dbReference type="OrthoDB" id="9809275at2"/>
<dbReference type="Gene3D" id="3.90.1200.10">
    <property type="match status" value="1"/>
</dbReference>
<sequence>MLFMTDKTITDERILEPAIPGINARQESLECWVQQVFENQSFTLDSLPGDASARRYHRIQLVADNTDEATKTARYIVMDSADEQAAMQQFITVANLMSHAINVPTLIAQDVAKGFLVLQDFGAVEFAHLLVGATPEQVNNYYQTAMQALVALQQIPVETAKSQHQLPDYDAAMLNREMDLFSEWFIPHIGVTLDVTLWENLKSALIDEILLQPQVIVHRDYHSRNLMQDQADNTRLGVIDFQDAVIGAHSYDLVSLLRDAYVEWSETQVTKWIDDFWQLQTKAGLATADSVEQFESQVNIIGVQRHLKVLGIFIRLCERDGKSRYLADIPKVMRDFLFELDWLSTQGNARLQQAVLPFNEWVRENVLPAYQTKFVQQYI</sequence>
<dbReference type="Pfam" id="PF01636">
    <property type="entry name" value="APH"/>
    <property type="match status" value="1"/>
</dbReference>
<dbReference type="HOGENOM" id="CLU_021467_1_0_6"/>
<gene>
    <name evidence="2" type="ordered locus">Psyc_1518</name>
</gene>
<evidence type="ECO:0000313" key="2">
    <source>
        <dbReference type="EMBL" id="AAZ19366.1"/>
    </source>
</evidence>
<dbReference type="InterPro" id="IPR011009">
    <property type="entry name" value="Kinase-like_dom_sf"/>
</dbReference>
<dbReference type="eggNOG" id="COG3178">
    <property type="taxonomic scope" value="Bacteria"/>
</dbReference>
<feature type="domain" description="Aminoglycoside phosphotransferase" evidence="1">
    <location>
        <begin position="47"/>
        <end position="278"/>
    </location>
</feature>
<dbReference type="STRING" id="259536.Psyc_1518"/>
<dbReference type="KEGG" id="par:Psyc_1518"/>
<evidence type="ECO:0000259" key="1">
    <source>
        <dbReference type="Pfam" id="PF01636"/>
    </source>
</evidence>